<dbReference type="Proteomes" id="UP000215914">
    <property type="component" value="Unassembled WGS sequence"/>
</dbReference>
<evidence type="ECO:0000313" key="2">
    <source>
        <dbReference type="Proteomes" id="UP000215914"/>
    </source>
</evidence>
<name>A0A9K3MVH8_HELAN</name>
<reference evidence="1" key="1">
    <citation type="journal article" date="2017" name="Nature">
        <title>The sunflower genome provides insights into oil metabolism, flowering and Asterid evolution.</title>
        <authorList>
            <person name="Badouin H."/>
            <person name="Gouzy J."/>
            <person name="Grassa C.J."/>
            <person name="Murat F."/>
            <person name="Staton S.E."/>
            <person name="Cottret L."/>
            <person name="Lelandais-Briere C."/>
            <person name="Owens G.L."/>
            <person name="Carrere S."/>
            <person name="Mayjonade B."/>
            <person name="Legrand L."/>
            <person name="Gill N."/>
            <person name="Kane N.C."/>
            <person name="Bowers J.E."/>
            <person name="Hubner S."/>
            <person name="Bellec A."/>
            <person name="Berard A."/>
            <person name="Berges H."/>
            <person name="Blanchet N."/>
            <person name="Boniface M.C."/>
            <person name="Brunel D."/>
            <person name="Catrice O."/>
            <person name="Chaidir N."/>
            <person name="Claudel C."/>
            <person name="Donnadieu C."/>
            <person name="Faraut T."/>
            <person name="Fievet G."/>
            <person name="Helmstetter N."/>
            <person name="King M."/>
            <person name="Knapp S.J."/>
            <person name="Lai Z."/>
            <person name="Le Paslier M.C."/>
            <person name="Lippi Y."/>
            <person name="Lorenzon L."/>
            <person name="Mandel J.R."/>
            <person name="Marage G."/>
            <person name="Marchand G."/>
            <person name="Marquand E."/>
            <person name="Bret-Mestries E."/>
            <person name="Morien E."/>
            <person name="Nambeesan S."/>
            <person name="Nguyen T."/>
            <person name="Pegot-Espagnet P."/>
            <person name="Pouilly N."/>
            <person name="Raftis F."/>
            <person name="Sallet E."/>
            <person name="Schiex T."/>
            <person name="Thomas J."/>
            <person name="Vandecasteele C."/>
            <person name="Vares D."/>
            <person name="Vear F."/>
            <person name="Vautrin S."/>
            <person name="Crespi M."/>
            <person name="Mangin B."/>
            <person name="Burke J.M."/>
            <person name="Salse J."/>
            <person name="Munos S."/>
            <person name="Vincourt P."/>
            <person name="Rieseberg L.H."/>
            <person name="Langlade N.B."/>
        </authorList>
    </citation>
    <scope>NUCLEOTIDE SEQUENCE</scope>
    <source>
        <tissue evidence="1">Leaves</tissue>
    </source>
</reference>
<dbReference type="EMBL" id="MNCJ02000327">
    <property type="protein sequence ID" value="KAF5777485.1"/>
    <property type="molecule type" value="Genomic_DNA"/>
</dbReference>
<organism evidence="1 2">
    <name type="scientific">Helianthus annuus</name>
    <name type="common">Common sunflower</name>
    <dbReference type="NCBI Taxonomy" id="4232"/>
    <lineage>
        <taxon>Eukaryota</taxon>
        <taxon>Viridiplantae</taxon>
        <taxon>Streptophyta</taxon>
        <taxon>Embryophyta</taxon>
        <taxon>Tracheophyta</taxon>
        <taxon>Spermatophyta</taxon>
        <taxon>Magnoliopsida</taxon>
        <taxon>eudicotyledons</taxon>
        <taxon>Gunneridae</taxon>
        <taxon>Pentapetalae</taxon>
        <taxon>asterids</taxon>
        <taxon>campanulids</taxon>
        <taxon>Asterales</taxon>
        <taxon>Asteraceae</taxon>
        <taxon>Asteroideae</taxon>
        <taxon>Heliantheae alliance</taxon>
        <taxon>Heliantheae</taxon>
        <taxon>Helianthus</taxon>
    </lineage>
</organism>
<accession>A0A9K3MVH8</accession>
<gene>
    <name evidence="1" type="ORF">HanXRQr2_Chr12g0536241</name>
</gene>
<sequence length="45" mass="5161">MGLKKKAQVIPERKQTTTKVKELVSGATWIEHTHDARFREDPSLV</sequence>
<reference evidence="1" key="2">
    <citation type="submission" date="2020-06" db="EMBL/GenBank/DDBJ databases">
        <title>Helianthus annuus Genome sequencing and assembly Release 2.</title>
        <authorList>
            <person name="Gouzy J."/>
            <person name="Langlade N."/>
            <person name="Munos S."/>
        </authorList>
    </citation>
    <scope>NUCLEOTIDE SEQUENCE</scope>
    <source>
        <tissue evidence="1">Leaves</tissue>
    </source>
</reference>
<comment type="caution">
    <text evidence="1">The sequence shown here is derived from an EMBL/GenBank/DDBJ whole genome shotgun (WGS) entry which is preliminary data.</text>
</comment>
<keyword evidence="2" id="KW-1185">Reference proteome</keyword>
<evidence type="ECO:0000313" key="1">
    <source>
        <dbReference type="EMBL" id="KAF5777485.1"/>
    </source>
</evidence>
<dbReference type="Gramene" id="mRNA:HanXRQr2_Chr12g0536241">
    <property type="protein sequence ID" value="mRNA:HanXRQr2_Chr12g0536241"/>
    <property type="gene ID" value="HanXRQr2_Chr12g0536241"/>
</dbReference>
<protein>
    <submittedName>
        <fullName evidence="1">Uncharacterized protein</fullName>
    </submittedName>
</protein>
<dbReference type="AlphaFoldDB" id="A0A9K3MVH8"/>
<proteinExistence type="predicted"/>